<gene>
    <name evidence="3" type="ORF">IT775_05360</name>
</gene>
<dbReference type="RefSeq" id="WP_212700062.1">
    <property type="nucleotide sequence ID" value="NZ_JADMKU010000003.1"/>
</dbReference>
<evidence type="ECO:0000256" key="2">
    <source>
        <dbReference type="ARBA" id="ARBA00022679"/>
    </source>
</evidence>
<protein>
    <submittedName>
        <fullName evidence="3">WecB/TagA/CpsF family glycosyltransferase</fullName>
    </submittedName>
</protein>
<evidence type="ECO:0000313" key="4">
    <source>
        <dbReference type="Proteomes" id="UP001195941"/>
    </source>
</evidence>
<keyword evidence="2" id="KW-0808">Transferase</keyword>
<evidence type="ECO:0000313" key="3">
    <source>
        <dbReference type="EMBL" id="MBR9650552.1"/>
    </source>
</evidence>
<comment type="caution">
    <text evidence="3">The sequence shown here is derived from an EMBL/GenBank/DDBJ whole genome shotgun (WGS) entry which is preliminary data.</text>
</comment>
<name>A0ABS5HNN1_9RHOB</name>
<dbReference type="CDD" id="cd06533">
    <property type="entry name" value="Glyco_transf_WecG_TagA"/>
    <property type="match status" value="1"/>
</dbReference>
<evidence type="ECO:0000256" key="1">
    <source>
        <dbReference type="ARBA" id="ARBA00022676"/>
    </source>
</evidence>
<organism evidence="3 4">
    <name type="scientific">Thalassovita aquimarina</name>
    <dbReference type="NCBI Taxonomy" id="2785917"/>
    <lineage>
        <taxon>Bacteria</taxon>
        <taxon>Pseudomonadati</taxon>
        <taxon>Pseudomonadota</taxon>
        <taxon>Alphaproteobacteria</taxon>
        <taxon>Rhodobacterales</taxon>
        <taxon>Roseobacteraceae</taxon>
        <taxon>Thalassovita</taxon>
    </lineage>
</organism>
<dbReference type="NCBIfam" id="TIGR00696">
    <property type="entry name" value="wecG_tagA_cpsF"/>
    <property type="match status" value="1"/>
</dbReference>
<dbReference type="Pfam" id="PF03808">
    <property type="entry name" value="Glyco_tran_WecG"/>
    <property type="match status" value="1"/>
</dbReference>
<dbReference type="Proteomes" id="UP001195941">
    <property type="component" value="Unassembled WGS sequence"/>
</dbReference>
<keyword evidence="4" id="KW-1185">Reference proteome</keyword>
<reference evidence="3 4" key="1">
    <citation type="journal article" date="2021" name="Arch. Microbiol.">
        <title>Thalassobius aquimarinus sp. nov., isolated from the Sea of Japan seashore.</title>
        <authorList>
            <person name="Kurilenko V.V."/>
            <person name="Romanenko L.A."/>
            <person name="Chernysheva N.Y."/>
            <person name="Velansky P.V."/>
            <person name="Tekutyeva L.A."/>
            <person name="Isaeva M.P."/>
            <person name="Mikhailov V.V."/>
        </authorList>
    </citation>
    <scope>NUCLEOTIDE SEQUENCE [LARGE SCALE GENOMIC DNA]</scope>
    <source>
        <strain evidence="3 4">KMM 8518</strain>
    </source>
</reference>
<dbReference type="InterPro" id="IPR004629">
    <property type="entry name" value="WecG_TagA_CpsF"/>
</dbReference>
<accession>A0ABS5HNN1</accession>
<proteinExistence type="predicted"/>
<dbReference type="PANTHER" id="PTHR34136:SF1">
    <property type="entry name" value="UDP-N-ACETYL-D-MANNOSAMINURONIC ACID TRANSFERASE"/>
    <property type="match status" value="1"/>
</dbReference>
<sequence>MKFWVGAYEIDINIADRAGLEQAVTDRFAARQGFALATLNMDHLDKLRRDGAFRAAYSAQDLVVADGNPIVWMSKLAGRPVDLMPGSDLVLPLARLCAAQDVPMALVGSTEDSLDKAAEVLRREAPGLEIARCIAPPFGFDPAGEEAKAILQDVAASGVRLCFLALGAPKQENFAALGRDLAPGIGFASVGAGLDFLAGSQVRAPRWVRRLALEWLWRLLSSPKRLAGRYARNFAILPGHVIRSLTRKQS</sequence>
<dbReference type="EMBL" id="JADMKU010000003">
    <property type="protein sequence ID" value="MBR9650552.1"/>
    <property type="molecule type" value="Genomic_DNA"/>
</dbReference>
<keyword evidence="1" id="KW-0328">Glycosyltransferase</keyword>
<dbReference type="PANTHER" id="PTHR34136">
    <property type="match status" value="1"/>
</dbReference>